<sequence length="792" mass="89442">MGRGGKVNCKRNFKNRVRSKDKGSDDSDEDYVVEVEKNASDGDSEDLGNSLDDYASEESFGRYIEEEEEEEEEEFRNVVRSKNNKGFQPNGKIGARTSQKRKRVSYEEEDEDYVHDDDGDDDDEEFTPDEEDDFLDEDEELTAKKKINNMKVGKRRIEKRGSRRGPKKQRKSRVSKKPSGKKGRNNRRLRKKERCEYDDEYDVDFIDDSAIVREKSRENSDVRRRRDTVYSDSDFMPSGSSDYEFTISEEEREQVREASYLYGELKTSLRCSSSIKKIQEIGVLCEQGKPIARKGKEKVKEVRTDVGKQVCGICLSEEDKRKLRGTLDCCGHYFCFTCIMEWSKIESRCPLCKRRFKTITKNGRTAVGVDLRNVVIEVPERDQVYQPSEEEIRNFIDPYENVICTECREGGDDGLMLLCDLCDSPAHTYCVGLGRQVPEGNWYCDGCRPVAVGSSSSQAQESLPGQRTTSNMFNRPSPVANNGEGLDPTLEPSPRFAFSQGVGNLSSPRFSSGDVQAASPVSGAGAPTLSVRRQIHRHIQNLLSISRMNNMAVRADGISAANLHSDPSNPQIDQCRETTIQNSRTQELGSWQSTFLDVRLQDHPSSSLQNGDLFSIRSSQLRTQAVQDPSVTTTERSVSLTLWPELTGINSISGYEQFHQCNSRLGIASEINLAPHKAREESQFYVVKEQLQSMVKSHLKSLSQDIELGPDTFKEIARSSTHTILAGCGLEHKRSEVQFMPPPSICTHGERMAAGQTSMMKGFCSSCFDSFVRDVVKRIMDTRLPQWLSLGL</sequence>
<protein>
    <recommendedName>
        <fullName evidence="10">PHD-type domain-containing protein</fullName>
    </recommendedName>
</protein>
<feature type="domain" description="RING-type" evidence="7">
    <location>
        <begin position="311"/>
        <end position="353"/>
    </location>
</feature>
<feature type="region of interest" description="Disordered" evidence="5">
    <location>
        <begin position="1"/>
        <end position="193"/>
    </location>
</feature>
<gene>
    <name evidence="8" type="ORF">P3X46_008574</name>
</gene>
<dbReference type="InterPro" id="IPR011011">
    <property type="entry name" value="Znf_FYVE_PHD"/>
</dbReference>
<evidence type="ECO:0000256" key="1">
    <source>
        <dbReference type="ARBA" id="ARBA00022723"/>
    </source>
</evidence>
<dbReference type="SMART" id="SM00249">
    <property type="entry name" value="PHD"/>
    <property type="match status" value="1"/>
</dbReference>
<dbReference type="SUPFAM" id="SSF57850">
    <property type="entry name" value="RING/U-box"/>
    <property type="match status" value="1"/>
</dbReference>
<keyword evidence="9" id="KW-1185">Reference proteome</keyword>
<keyword evidence="3" id="KW-0862">Zinc</keyword>
<evidence type="ECO:0000256" key="5">
    <source>
        <dbReference type="SAM" id="MobiDB-lite"/>
    </source>
</evidence>
<accession>A0ABQ9MMW9</accession>
<evidence type="ECO:0000313" key="8">
    <source>
        <dbReference type="EMBL" id="KAJ9180310.1"/>
    </source>
</evidence>
<feature type="compositionally biased region" description="Acidic residues" evidence="5">
    <location>
        <begin position="65"/>
        <end position="74"/>
    </location>
</feature>
<reference evidence="8" key="1">
    <citation type="journal article" date="2023" name="Plant Biotechnol. J.">
        <title>Chromosome-level wild Hevea brasiliensis genome provides new tools for genomic-assisted breeding and valuable loci to elevate rubber yield.</title>
        <authorList>
            <person name="Cheng H."/>
            <person name="Song X."/>
            <person name="Hu Y."/>
            <person name="Wu T."/>
            <person name="Yang Q."/>
            <person name="An Z."/>
            <person name="Feng S."/>
            <person name="Deng Z."/>
            <person name="Wu W."/>
            <person name="Zeng X."/>
            <person name="Tu M."/>
            <person name="Wang X."/>
            <person name="Huang H."/>
        </authorList>
    </citation>
    <scope>NUCLEOTIDE SEQUENCE</scope>
    <source>
        <strain evidence="8">MT/VB/25A 57/8</strain>
    </source>
</reference>
<dbReference type="SUPFAM" id="SSF57903">
    <property type="entry name" value="FYVE/PHD zinc finger"/>
    <property type="match status" value="1"/>
</dbReference>
<proteinExistence type="predicted"/>
<evidence type="ECO:0000313" key="9">
    <source>
        <dbReference type="Proteomes" id="UP001174677"/>
    </source>
</evidence>
<dbReference type="EMBL" id="JARPOI010000005">
    <property type="protein sequence ID" value="KAJ9180310.1"/>
    <property type="molecule type" value="Genomic_DNA"/>
</dbReference>
<feature type="region of interest" description="Disordered" evidence="5">
    <location>
        <begin position="455"/>
        <end position="474"/>
    </location>
</feature>
<dbReference type="Proteomes" id="UP001174677">
    <property type="component" value="Chromosome 5"/>
</dbReference>
<dbReference type="InterPro" id="IPR001965">
    <property type="entry name" value="Znf_PHD"/>
</dbReference>
<dbReference type="InterPro" id="IPR019787">
    <property type="entry name" value="Znf_PHD-finger"/>
</dbReference>
<organism evidence="8 9">
    <name type="scientific">Hevea brasiliensis</name>
    <name type="common">Para rubber tree</name>
    <name type="synonym">Siphonia brasiliensis</name>
    <dbReference type="NCBI Taxonomy" id="3981"/>
    <lineage>
        <taxon>Eukaryota</taxon>
        <taxon>Viridiplantae</taxon>
        <taxon>Streptophyta</taxon>
        <taxon>Embryophyta</taxon>
        <taxon>Tracheophyta</taxon>
        <taxon>Spermatophyta</taxon>
        <taxon>Magnoliopsida</taxon>
        <taxon>eudicotyledons</taxon>
        <taxon>Gunneridae</taxon>
        <taxon>Pentapetalae</taxon>
        <taxon>rosids</taxon>
        <taxon>fabids</taxon>
        <taxon>Malpighiales</taxon>
        <taxon>Euphorbiaceae</taxon>
        <taxon>Crotonoideae</taxon>
        <taxon>Micrandreae</taxon>
        <taxon>Hevea</taxon>
    </lineage>
</organism>
<dbReference type="PANTHER" id="PTHR47177">
    <property type="entry name" value="F18C1.6 PROTEIN"/>
    <property type="match status" value="1"/>
</dbReference>
<name>A0ABQ9MMW9_HEVBR</name>
<evidence type="ECO:0000256" key="4">
    <source>
        <dbReference type="PROSITE-ProRule" id="PRU00175"/>
    </source>
</evidence>
<evidence type="ECO:0000256" key="2">
    <source>
        <dbReference type="ARBA" id="ARBA00022771"/>
    </source>
</evidence>
<dbReference type="Pfam" id="PF13639">
    <property type="entry name" value="zf-RING_2"/>
    <property type="match status" value="1"/>
</dbReference>
<keyword evidence="1" id="KW-0479">Metal-binding</keyword>
<dbReference type="InterPro" id="IPR058746">
    <property type="entry name" value="Znf_RING-type_Topors"/>
</dbReference>
<dbReference type="PROSITE" id="PS50016">
    <property type="entry name" value="ZF_PHD_2"/>
    <property type="match status" value="1"/>
</dbReference>
<evidence type="ECO:0008006" key="10">
    <source>
        <dbReference type="Google" id="ProtNLM"/>
    </source>
</evidence>
<dbReference type="CDD" id="cd16574">
    <property type="entry name" value="RING-HC_Topors"/>
    <property type="match status" value="1"/>
</dbReference>
<feature type="compositionally biased region" description="Acidic residues" evidence="5">
    <location>
        <begin position="107"/>
        <end position="140"/>
    </location>
</feature>
<dbReference type="InterPro" id="IPR017907">
    <property type="entry name" value="Znf_RING_CS"/>
</dbReference>
<feature type="domain" description="PHD-type" evidence="6">
    <location>
        <begin position="401"/>
        <end position="450"/>
    </location>
</feature>
<evidence type="ECO:0000259" key="7">
    <source>
        <dbReference type="PROSITE" id="PS50089"/>
    </source>
</evidence>
<dbReference type="InterPro" id="IPR013083">
    <property type="entry name" value="Znf_RING/FYVE/PHD"/>
</dbReference>
<dbReference type="Gene3D" id="3.30.40.10">
    <property type="entry name" value="Zinc/RING finger domain, C3HC4 (zinc finger)"/>
    <property type="match status" value="2"/>
</dbReference>
<keyword evidence="2 4" id="KW-0863">Zinc-finger</keyword>
<feature type="compositionally biased region" description="Basic residues" evidence="5">
    <location>
        <begin position="8"/>
        <end position="17"/>
    </location>
</feature>
<comment type="caution">
    <text evidence="8">The sequence shown here is derived from an EMBL/GenBank/DDBJ whole genome shotgun (WGS) entry which is preliminary data.</text>
</comment>
<dbReference type="Pfam" id="PF00628">
    <property type="entry name" value="PHD"/>
    <property type="match status" value="1"/>
</dbReference>
<dbReference type="PROSITE" id="PS50089">
    <property type="entry name" value="ZF_RING_2"/>
    <property type="match status" value="1"/>
</dbReference>
<evidence type="ECO:0000259" key="6">
    <source>
        <dbReference type="PROSITE" id="PS50016"/>
    </source>
</evidence>
<feature type="compositionally biased region" description="Basic residues" evidence="5">
    <location>
        <begin position="144"/>
        <end position="192"/>
    </location>
</feature>
<dbReference type="SMART" id="SM00184">
    <property type="entry name" value="RING"/>
    <property type="match status" value="1"/>
</dbReference>
<dbReference type="PANTHER" id="PTHR47177:SF3">
    <property type="entry name" value="F18C1.6 PROTEIN"/>
    <property type="match status" value="1"/>
</dbReference>
<dbReference type="InterPro" id="IPR001841">
    <property type="entry name" value="Znf_RING"/>
</dbReference>
<dbReference type="PROSITE" id="PS00518">
    <property type="entry name" value="ZF_RING_1"/>
    <property type="match status" value="1"/>
</dbReference>
<evidence type="ECO:0000256" key="3">
    <source>
        <dbReference type="ARBA" id="ARBA00022833"/>
    </source>
</evidence>